<accession>A0A327NQ44</accession>
<dbReference type="PANTHER" id="PTHR30469:SF37">
    <property type="entry name" value="RAGD PROTEIN"/>
    <property type="match status" value="1"/>
</dbReference>
<dbReference type="InterPro" id="IPR058625">
    <property type="entry name" value="MdtA-like_BSH"/>
</dbReference>
<evidence type="ECO:0000259" key="6">
    <source>
        <dbReference type="Pfam" id="PF25967"/>
    </source>
</evidence>
<evidence type="ECO:0000313" key="8">
    <source>
        <dbReference type="Proteomes" id="UP000249016"/>
    </source>
</evidence>
<evidence type="ECO:0000256" key="1">
    <source>
        <dbReference type="ARBA" id="ARBA00004196"/>
    </source>
</evidence>
<evidence type="ECO:0000313" key="7">
    <source>
        <dbReference type="EMBL" id="RAI76549.1"/>
    </source>
</evidence>
<dbReference type="Proteomes" id="UP000249016">
    <property type="component" value="Unassembled WGS sequence"/>
</dbReference>
<sequence length="367" mass="40110">MKALRIILPLLALTALFVFFGVLPRIKNTQELKAAADQEKNREPIVNAVALKHSSDTTGLTLPGQIQPYRQTPLYARTQGFLRRWYVDIGAQVKQGQLLATIDAPELDQDIARAKADQQLAQVNLDRLQSVQLPGAIAKQDIDTRQSGVTVAKANLGRLEALKDLQQIRAPFSGVITSRTAENGVIVSPGSGQPLFTLSELGTLRVFVDVPQTYYRYIKIGMPATVIVPELKNQKFMGKVVRTSGALRNDSRTLLAEVVIPNPKQALPSGLYSQVKFDMIAATAPILIPANALQITAEGARVVVVDADQRVRFVPITLGRDYGTTLEATNGLTGQETVVTNPNDRLRDGQKVRFRKGSVAEKTVAQR</sequence>
<dbReference type="InterPro" id="IPR058627">
    <property type="entry name" value="MdtA-like_C"/>
</dbReference>
<keyword evidence="8" id="KW-1185">Reference proteome</keyword>
<feature type="domain" description="Multidrug resistance protein MdtA-like barrel-sandwich hybrid" evidence="4">
    <location>
        <begin position="75"/>
        <end position="196"/>
    </location>
</feature>
<dbReference type="AlphaFoldDB" id="A0A327NQ44"/>
<comment type="similarity">
    <text evidence="2">Belongs to the membrane fusion protein (MFP) (TC 8.A.1) family.</text>
</comment>
<dbReference type="OrthoDB" id="9806939at2"/>
<dbReference type="InterPro" id="IPR006143">
    <property type="entry name" value="RND_pump_MFP"/>
</dbReference>
<feature type="domain" description="CusB-like beta-barrel" evidence="5">
    <location>
        <begin position="208"/>
        <end position="277"/>
    </location>
</feature>
<evidence type="ECO:0000256" key="2">
    <source>
        <dbReference type="ARBA" id="ARBA00009477"/>
    </source>
</evidence>
<protein>
    <submittedName>
        <fullName evidence="7">Efflux RND transporter periplasmic adaptor subunit</fullName>
    </submittedName>
</protein>
<dbReference type="SUPFAM" id="SSF111369">
    <property type="entry name" value="HlyD-like secretion proteins"/>
    <property type="match status" value="1"/>
</dbReference>
<comment type="subcellular location">
    <subcellularLocation>
        <location evidence="1">Cell envelope</location>
    </subcellularLocation>
</comment>
<comment type="caution">
    <text evidence="7">The sequence shown here is derived from an EMBL/GenBank/DDBJ whole genome shotgun (WGS) entry which is preliminary data.</text>
</comment>
<dbReference type="Gene3D" id="2.40.30.170">
    <property type="match status" value="1"/>
</dbReference>
<dbReference type="GO" id="GO:1990281">
    <property type="term" value="C:efflux pump complex"/>
    <property type="evidence" value="ECO:0007669"/>
    <property type="project" value="TreeGrafter"/>
</dbReference>
<dbReference type="EMBL" id="QLII01000001">
    <property type="protein sequence ID" value="RAI76549.1"/>
    <property type="molecule type" value="Genomic_DNA"/>
</dbReference>
<proteinExistence type="inferred from homology"/>
<dbReference type="Gene3D" id="2.40.420.20">
    <property type="match status" value="1"/>
</dbReference>
<dbReference type="Gene3D" id="2.40.50.100">
    <property type="match status" value="1"/>
</dbReference>
<evidence type="ECO:0000259" key="5">
    <source>
        <dbReference type="Pfam" id="PF25954"/>
    </source>
</evidence>
<keyword evidence="3" id="KW-0813">Transport</keyword>
<dbReference type="NCBIfam" id="TIGR01730">
    <property type="entry name" value="RND_mfp"/>
    <property type="match status" value="1"/>
</dbReference>
<reference evidence="7 8" key="1">
    <citation type="submission" date="2018-06" db="EMBL/GenBank/DDBJ databases">
        <title>Spirosoma sp. HMF3257 Genome sequencing and assembly.</title>
        <authorList>
            <person name="Kang H."/>
            <person name="Cha I."/>
            <person name="Kim H."/>
            <person name="Kang J."/>
            <person name="Joh K."/>
        </authorList>
    </citation>
    <scope>NUCLEOTIDE SEQUENCE [LARGE SCALE GENOMIC DNA]</scope>
    <source>
        <strain evidence="7 8">HMF3257</strain>
    </source>
</reference>
<name>A0A327NQ44_9BACT</name>
<dbReference type="Gene3D" id="1.10.287.470">
    <property type="entry name" value="Helix hairpin bin"/>
    <property type="match status" value="1"/>
</dbReference>
<dbReference type="PANTHER" id="PTHR30469">
    <property type="entry name" value="MULTIDRUG RESISTANCE PROTEIN MDTA"/>
    <property type="match status" value="1"/>
</dbReference>
<evidence type="ECO:0000256" key="3">
    <source>
        <dbReference type="ARBA" id="ARBA00022448"/>
    </source>
</evidence>
<dbReference type="GO" id="GO:0015562">
    <property type="term" value="F:efflux transmembrane transporter activity"/>
    <property type="evidence" value="ECO:0007669"/>
    <property type="project" value="TreeGrafter"/>
</dbReference>
<dbReference type="RefSeq" id="WP_111346317.1">
    <property type="nucleotide sequence ID" value="NZ_QLII01000001.1"/>
</dbReference>
<dbReference type="Pfam" id="PF25967">
    <property type="entry name" value="RND-MFP_C"/>
    <property type="match status" value="1"/>
</dbReference>
<organism evidence="7 8">
    <name type="scientific">Spirosoma telluris</name>
    <dbReference type="NCBI Taxonomy" id="2183553"/>
    <lineage>
        <taxon>Bacteria</taxon>
        <taxon>Pseudomonadati</taxon>
        <taxon>Bacteroidota</taxon>
        <taxon>Cytophagia</taxon>
        <taxon>Cytophagales</taxon>
        <taxon>Cytophagaceae</taxon>
        <taxon>Spirosoma</taxon>
    </lineage>
</organism>
<dbReference type="Pfam" id="PF25954">
    <property type="entry name" value="Beta-barrel_RND_2"/>
    <property type="match status" value="1"/>
</dbReference>
<gene>
    <name evidence="7" type="ORF">HMF3257_24595</name>
</gene>
<evidence type="ECO:0000259" key="4">
    <source>
        <dbReference type="Pfam" id="PF25917"/>
    </source>
</evidence>
<dbReference type="Pfam" id="PF25917">
    <property type="entry name" value="BSH_RND"/>
    <property type="match status" value="1"/>
</dbReference>
<feature type="domain" description="Multidrug resistance protein MdtA-like C-terminal permuted SH3" evidence="6">
    <location>
        <begin position="286"/>
        <end position="341"/>
    </location>
</feature>
<dbReference type="InterPro" id="IPR058792">
    <property type="entry name" value="Beta-barrel_RND_2"/>
</dbReference>